<dbReference type="AlphaFoldDB" id="A0A1I5P838"/>
<evidence type="ECO:0008006" key="7">
    <source>
        <dbReference type="Google" id="ProtNLM"/>
    </source>
</evidence>
<evidence type="ECO:0000313" key="4">
    <source>
        <dbReference type="EMBL" id="SFP30268.1"/>
    </source>
</evidence>
<sequence length="202" mass="23640">MTSQQDDQAKALRQRFENSTQNIGKPQVDTYHEDDHDDEMTANMHQEGVDVLSLPPRSRLHEEKKKKVRLKISYAMIRLMVISFILLVILLLTFPYWKDTFFSGSNQEVIHAQFLDHSSDQHDARFRLSNEIERTVEIETGETATYQGRLYISLEGETLTQIVDRFYDNQVMMNRVQTINDVSTRTEIIPEGTRLFLPDMKK</sequence>
<keyword evidence="2" id="KW-0472">Membrane</keyword>
<dbReference type="Proteomes" id="UP000242243">
    <property type="component" value="Unassembled WGS sequence"/>
</dbReference>
<dbReference type="EMBL" id="FOXC01000013">
    <property type="protein sequence ID" value="SFP30268.1"/>
    <property type="molecule type" value="Genomic_DNA"/>
</dbReference>
<dbReference type="OrthoDB" id="2974335at2"/>
<keyword evidence="6" id="KW-1185">Reference proteome</keyword>
<name>A0A1I5P838_9BACI</name>
<evidence type="ECO:0000313" key="6">
    <source>
        <dbReference type="Proteomes" id="UP000321547"/>
    </source>
</evidence>
<evidence type="ECO:0000313" key="5">
    <source>
        <dbReference type="Proteomes" id="UP000242243"/>
    </source>
</evidence>
<dbReference type="STRING" id="306540.SAMN05421839_11338"/>
<reference evidence="4 5" key="1">
    <citation type="submission" date="2016-10" db="EMBL/GenBank/DDBJ databases">
        <authorList>
            <person name="de Groot N.N."/>
        </authorList>
    </citation>
    <scope>NUCLEOTIDE SEQUENCE [LARGE SCALE GENOMIC DNA]</scope>
    <source>
        <strain evidence="4 5">DSM 17073</strain>
    </source>
</reference>
<proteinExistence type="predicted"/>
<feature type="transmembrane region" description="Helical" evidence="2">
    <location>
        <begin position="75"/>
        <end position="97"/>
    </location>
</feature>
<evidence type="ECO:0000256" key="1">
    <source>
        <dbReference type="SAM" id="MobiDB-lite"/>
    </source>
</evidence>
<keyword evidence="2" id="KW-0812">Transmembrane</keyword>
<evidence type="ECO:0000313" key="3">
    <source>
        <dbReference type="EMBL" id="GEM01670.1"/>
    </source>
</evidence>
<dbReference type="RefSeq" id="WP_089831558.1">
    <property type="nucleotide sequence ID" value="NZ_BJWI01000014.1"/>
</dbReference>
<feature type="region of interest" description="Disordered" evidence="1">
    <location>
        <begin position="1"/>
        <end position="34"/>
    </location>
</feature>
<dbReference type="Proteomes" id="UP000321547">
    <property type="component" value="Unassembled WGS sequence"/>
</dbReference>
<accession>A0A1I5P838</accession>
<reference evidence="3 6" key="2">
    <citation type="submission" date="2019-07" db="EMBL/GenBank/DDBJ databases">
        <title>Whole genome shotgun sequence of Halolactibacillus halophilus NBRC 100868.</title>
        <authorList>
            <person name="Hosoyama A."/>
            <person name="Uohara A."/>
            <person name="Ohji S."/>
            <person name="Ichikawa N."/>
        </authorList>
    </citation>
    <scope>NUCLEOTIDE SEQUENCE [LARGE SCALE GENOMIC DNA]</scope>
    <source>
        <strain evidence="3 6">NBRC 100868</strain>
    </source>
</reference>
<keyword evidence="2" id="KW-1133">Transmembrane helix</keyword>
<evidence type="ECO:0000256" key="2">
    <source>
        <dbReference type="SAM" id="Phobius"/>
    </source>
</evidence>
<protein>
    <recommendedName>
        <fullName evidence="7">LysM domain-containing protein</fullName>
    </recommendedName>
</protein>
<gene>
    <name evidence="3" type="ORF">HHA03_12020</name>
    <name evidence="4" type="ORF">SAMN05421839_11338</name>
</gene>
<feature type="compositionally biased region" description="Basic and acidic residues" evidence="1">
    <location>
        <begin position="7"/>
        <end position="16"/>
    </location>
</feature>
<dbReference type="EMBL" id="BJWI01000014">
    <property type="protein sequence ID" value="GEM01670.1"/>
    <property type="molecule type" value="Genomic_DNA"/>
</dbReference>
<organism evidence="4 5">
    <name type="scientific">Halolactibacillus halophilus</name>
    <dbReference type="NCBI Taxonomy" id="306540"/>
    <lineage>
        <taxon>Bacteria</taxon>
        <taxon>Bacillati</taxon>
        <taxon>Bacillota</taxon>
        <taxon>Bacilli</taxon>
        <taxon>Bacillales</taxon>
        <taxon>Bacillaceae</taxon>
        <taxon>Halolactibacillus</taxon>
    </lineage>
</organism>